<organism evidence="2 3">
    <name type="scientific">Dufourea novaeangliae</name>
    <name type="common">Sweat bee</name>
    <dbReference type="NCBI Taxonomy" id="178035"/>
    <lineage>
        <taxon>Eukaryota</taxon>
        <taxon>Metazoa</taxon>
        <taxon>Ecdysozoa</taxon>
        <taxon>Arthropoda</taxon>
        <taxon>Hexapoda</taxon>
        <taxon>Insecta</taxon>
        <taxon>Pterygota</taxon>
        <taxon>Neoptera</taxon>
        <taxon>Endopterygota</taxon>
        <taxon>Hymenoptera</taxon>
        <taxon>Apocrita</taxon>
        <taxon>Aculeata</taxon>
        <taxon>Apoidea</taxon>
        <taxon>Anthophila</taxon>
        <taxon>Halictidae</taxon>
        <taxon>Rophitinae</taxon>
        <taxon>Dufourea</taxon>
    </lineage>
</organism>
<evidence type="ECO:0000313" key="2">
    <source>
        <dbReference type="EMBL" id="KZC11742.1"/>
    </source>
</evidence>
<proteinExistence type="predicted"/>
<protein>
    <submittedName>
        <fullName evidence="2">Uncharacterized protein</fullName>
    </submittedName>
</protein>
<feature type="region of interest" description="Disordered" evidence="1">
    <location>
        <begin position="1"/>
        <end position="21"/>
    </location>
</feature>
<sequence>MQRKEETAREKEDGASRDEVSGLKWFPHPTLRLHVPSVTGHLSRLDTSALTVNDIVSNILSFHAEKEEECNESNNECVLCHSEAFIALERGLTIIIDGLRHKQNKFNIDVLDRDLHTQQEEQLHHWTKEGSVEKRVESGLLAPEVVKLDPA</sequence>
<reference evidence="2 3" key="1">
    <citation type="submission" date="2015-07" db="EMBL/GenBank/DDBJ databases">
        <title>The genome of Dufourea novaeangliae.</title>
        <authorList>
            <person name="Pan H."/>
            <person name="Kapheim K."/>
        </authorList>
    </citation>
    <scope>NUCLEOTIDE SEQUENCE [LARGE SCALE GENOMIC DNA]</scope>
    <source>
        <strain evidence="2">0120121106</strain>
        <tissue evidence="2">Whole body</tissue>
    </source>
</reference>
<dbReference type="AlphaFoldDB" id="A0A154PIU3"/>
<evidence type="ECO:0000256" key="1">
    <source>
        <dbReference type="SAM" id="MobiDB-lite"/>
    </source>
</evidence>
<name>A0A154PIU3_DUFNO</name>
<dbReference type="Proteomes" id="UP000076502">
    <property type="component" value="Unassembled WGS sequence"/>
</dbReference>
<dbReference type="EMBL" id="KQ434928">
    <property type="protein sequence ID" value="KZC11742.1"/>
    <property type="molecule type" value="Genomic_DNA"/>
</dbReference>
<evidence type="ECO:0000313" key="3">
    <source>
        <dbReference type="Proteomes" id="UP000076502"/>
    </source>
</evidence>
<accession>A0A154PIU3</accession>
<gene>
    <name evidence="2" type="ORF">WN55_03810</name>
</gene>
<keyword evidence="3" id="KW-1185">Reference proteome</keyword>